<evidence type="ECO:0000313" key="3">
    <source>
        <dbReference type="EMBL" id="RIV20700.1"/>
    </source>
</evidence>
<dbReference type="Proteomes" id="UP000283523">
    <property type="component" value="Unassembled WGS sequence"/>
</dbReference>
<dbReference type="PANTHER" id="PTHR35174:SF1">
    <property type="entry name" value="BLL0086 PROTEIN"/>
    <property type="match status" value="1"/>
</dbReference>
<dbReference type="RefSeq" id="WP_119669870.1">
    <property type="nucleotide sequence ID" value="NZ_QXED01000006.1"/>
</dbReference>
<gene>
    <name evidence="3" type="ORF">DYU11_21960</name>
</gene>
<reference evidence="3 4" key="1">
    <citation type="submission" date="2018-08" db="EMBL/GenBank/DDBJ databases">
        <title>Fibrisoma montanum sp. nov., isolated from Danxia mountain soil.</title>
        <authorList>
            <person name="Huang Y."/>
        </authorList>
    </citation>
    <scope>NUCLEOTIDE SEQUENCE [LARGE SCALE GENOMIC DNA]</scope>
    <source>
        <strain evidence="3 4">HYT19</strain>
    </source>
</reference>
<evidence type="ECO:0000256" key="1">
    <source>
        <dbReference type="ARBA" id="ARBA00007689"/>
    </source>
</evidence>
<protein>
    <recommendedName>
        <fullName evidence="2">YCII-related domain-containing protein</fullName>
    </recommendedName>
</protein>
<proteinExistence type="inferred from homology"/>
<dbReference type="InterPro" id="IPR011008">
    <property type="entry name" value="Dimeric_a/b-barrel"/>
</dbReference>
<dbReference type="Gene3D" id="3.30.70.1060">
    <property type="entry name" value="Dimeric alpha+beta barrel"/>
    <property type="match status" value="1"/>
</dbReference>
<keyword evidence="4" id="KW-1185">Reference proteome</keyword>
<dbReference type="InterPro" id="IPR005545">
    <property type="entry name" value="YCII"/>
</dbReference>
<dbReference type="EMBL" id="QXED01000006">
    <property type="protein sequence ID" value="RIV20700.1"/>
    <property type="molecule type" value="Genomic_DNA"/>
</dbReference>
<comment type="caution">
    <text evidence="3">The sequence shown here is derived from an EMBL/GenBank/DDBJ whole genome shotgun (WGS) entry which is preliminary data.</text>
</comment>
<dbReference type="SUPFAM" id="SSF54909">
    <property type="entry name" value="Dimeric alpha+beta barrel"/>
    <property type="match status" value="1"/>
</dbReference>
<dbReference type="OrthoDB" id="7782105at2"/>
<sequence>MEKFMLIFHSPYAQETAFVQQSPEEIQAEIQKWNQWIGGIAAQGKMLGTEALLPFGKVMSKGGQLITDGPYTEGKEIVGGYTVVCADTIDEAAELAKGCPIFDSEGLLEIRQIMKFD</sequence>
<accession>A0A418M4P2</accession>
<evidence type="ECO:0000313" key="4">
    <source>
        <dbReference type="Proteomes" id="UP000283523"/>
    </source>
</evidence>
<name>A0A418M4P2_9BACT</name>
<dbReference type="Pfam" id="PF03795">
    <property type="entry name" value="YCII"/>
    <property type="match status" value="1"/>
</dbReference>
<dbReference type="AlphaFoldDB" id="A0A418M4P2"/>
<dbReference type="PANTHER" id="PTHR35174">
    <property type="entry name" value="BLL7171 PROTEIN-RELATED"/>
    <property type="match status" value="1"/>
</dbReference>
<comment type="similarity">
    <text evidence="1">Belongs to the YciI family.</text>
</comment>
<organism evidence="3 4">
    <name type="scientific">Fibrisoma montanum</name>
    <dbReference type="NCBI Taxonomy" id="2305895"/>
    <lineage>
        <taxon>Bacteria</taxon>
        <taxon>Pseudomonadati</taxon>
        <taxon>Bacteroidota</taxon>
        <taxon>Cytophagia</taxon>
        <taxon>Cytophagales</taxon>
        <taxon>Spirosomataceae</taxon>
        <taxon>Fibrisoma</taxon>
    </lineage>
</organism>
<evidence type="ECO:0000259" key="2">
    <source>
        <dbReference type="Pfam" id="PF03795"/>
    </source>
</evidence>
<feature type="domain" description="YCII-related" evidence="2">
    <location>
        <begin position="18"/>
        <end position="116"/>
    </location>
</feature>